<sequence length="87" mass="9754">MKSIEEVFERIAATQDSNWNGECSCTDCYWNMWHPDHTDSTTCESESLGDTKMLPDTTDCPSYWSYEVACGVGKGKWASEQIGEGKS</sequence>
<keyword evidence="2" id="KW-1185">Reference proteome</keyword>
<evidence type="ECO:0000313" key="2">
    <source>
        <dbReference type="Proteomes" id="UP000838749"/>
    </source>
</evidence>
<protein>
    <submittedName>
        <fullName evidence="1">Uncharacterized protein</fullName>
    </submittedName>
</protein>
<dbReference type="Proteomes" id="UP000838749">
    <property type="component" value="Unassembled WGS sequence"/>
</dbReference>
<organism evidence="1 2">
    <name type="scientific">Paenibacillus pseudetheri</name>
    <dbReference type="NCBI Taxonomy" id="2897682"/>
    <lineage>
        <taxon>Bacteria</taxon>
        <taxon>Bacillati</taxon>
        <taxon>Bacillota</taxon>
        <taxon>Bacilli</taxon>
        <taxon>Bacillales</taxon>
        <taxon>Paenibacillaceae</taxon>
        <taxon>Paenibacillus</taxon>
    </lineage>
</organism>
<reference evidence="1" key="1">
    <citation type="submission" date="2021-12" db="EMBL/GenBank/DDBJ databases">
        <authorList>
            <person name="Criscuolo A."/>
        </authorList>
    </citation>
    <scope>NUCLEOTIDE SEQUENCE</scope>
    <source>
        <strain evidence="1">CIP111894</strain>
    </source>
</reference>
<evidence type="ECO:0000313" key="1">
    <source>
        <dbReference type="EMBL" id="CAH1054078.1"/>
    </source>
</evidence>
<proteinExistence type="predicted"/>
<accession>A0ABM9B6D1</accession>
<dbReference type="EMBL" id="CAKMAB010000001">
    <property type="protein sequence ID" value="CAH1054078.1"/>
    <property type="molecule type" value="Genomic_DNA"/>
</dbReference>
<comment type="caution">
    <text evidence="1">The sequence shown here is derived from an EMBL/GenBank/DDBJ whole genome shotgun (WGS) entry which is preliminary data.</text>
</comment>
<name>A0ABM9B6D1_9BACL</name>
<gene>
    <name evidence="1" type="ORF">PAECIP111894_00223</name>
</gene>